<dbReference type="RefSeq" id="WP_349183112.1">
    <property type="nucleotide sequence ID" value="NZ_JBBNGS010000019.1"/>
</dbReference>
<dbReference type="PRINTS" id="PR00368">
    <property type="entry name" value="FADPNR"/>
</dbReference>
<keyword evidence="1" id="KW-0285">Flavoprotein</keyword>
<sequence>MNPIDVLVIGAGPAGLTAAIYARRSLLDTVVLEQEAPGGQMLLTPGIENYPGFGNVAGYELAEHMETQARDLGARFLSDRASRLSPVSNGLIECVLESGQRLTSRSVIIASGASARKAGFINEAQFTGRGVSYCATCDGLFFRNKHVFVVGGGDSAVVDALHLARVARSVTMVVRKPHLAASRARQREVLEESKISVRLQAVIESVDGAHSVETVALRDLRTDQTESLDYGDEGCGVFVAVGRKPSTEFLPKGLGILDEQGHVVTDHHMRTTVPGVFAAGDVRAKSMRQVVTACSDGAIAAESASSYLANPQRFQSIKPR</sequence>
<dbReference type="InterPro" id="IPR023753">
    <property type="entry name" value="FAD/NAD-binding_dom"/>
</dbReference>
<evidence type="ECO:0000313" key="8">
    <source>
        <dbReference type="EMBL" id="MEQ2638412.1"/>
    </source>
</evidence>
<dbReference type="InterPro" id="IPR036188">
    <property type="entry name" value="FAD/NAD-bd_sf"/>
</dbReference>
<keyword evidence="4" id="KW-1015">Disulfide bond</keyword>
<dbReference type="EMBL" id="JBBNGS010000019">
    <property type="protein sequence ID" value="MEQ2638412.1"/>
    <property type="molecule type" value="Genomic_DNA"/>
</dbReference>
<organism evidence="8 9">
    <name type="scientific">Paratractidigestivibacter faecalis</name>
    <dbReference type="NCBI Taxonomy" id="2292441"/>
    <lineage>
        <taxon>Bacteria</taxon>
        <taxon>Bacillati</taxon>
        <taxon>Actinomycetota</taxon>
        <taxon>Coriobacteriia</taxon>
        <taxon>Coriobacteriales</taxon>
        <taxon>Atopobiaceae</taxon>
        <taxon>Paratractidigestivibacter</taxon>
    </lineage>
</organism>
<evidence type="ECO:0000256" key="6">
    <source>
        <dbReference type="ARBA" id="ARBA00048132"/>
    </source>
</evidence>
<comment type="catalytic activity">
    <reaction evidence="6">
        <text>[thioredoxin]-dithiol + NADP(+) = [thioredoxin]-disulfide + NADPH + H(+)</text>
        <dbReference type="Rhea" id="RHEA:20345"/>
        <dbReference type="Rhea" id="RHEA-COMP:10698"/>
        <dbReference type="Rhea" id="RHEA-COMP:10700"/>
        <dbReference type="ChEBI" id="CHEBI:15378"/>
        <dbReference type="ChEBI" id="CHEBI:29950"/>
        <dbReference type="ChEBI" id="CHEBI:50058"/>
        <dbReference type="ChEBI" id="CHEBI:57783"/>
        <dbReference type="ChEBI" id="CHEBI:58349"/>
        <dbReference type="EC" id="1.8.1.9"/>
    </reaction>
</comment>
<evidence type="ECO:0000259" key="7">
    <source>
        <dbReference type="Pfam" id="PF07992"/>
    </source>
</evidence>
<keyword evidence="2" id="KW-0274">FAD</keyword>
<feature type="domain" description="FAD/NAD(P)-binding" evidence="7">
    <location>
        <begin position="5"/>
        <end position="297"/>
    </location>
</feature>
<keyword evidence="9" id="KW-1185">Reference proteome</keyword>
<dbReference type="SUPFAM" id="SSF51905">
    <property type="entry name" value="FAD/NAD(P)-binding domain"/>
    <property type="match status" value="1"/>
</dbReference>
<evidence type="ECO:0000256" key="5">
    <source>
        <dbReference type="ARBA" id="ARBA00023284"/>
    </source>
</evidence>
<keyword evidence="5" id="KW-0676">Redox-active center</keyword>
<keyword evidence="3" id="KW-0560">Oxidoreductase</keyword>
<name>A0ABV1IHN6_9ACTN</name>
<reference evidence="8 9" key="1">
    <citation type="submission" date="2024-04" db="EMBL/GenBank/DDBJ databases">
        <title>Human intestinal bacterial collection.</title>
        <authorList>
            <person name="Pauvert C."/>
            <person name="Hitch T.C.A."/>
            <person name="Clavel T."/>
        </authorList>
    </citation>
    <scope>NUCLEOTIDE SEQUENCE [LARGE SCALE GENOMIC DNA]</scope>
    <source>
        <strain evidence="8 9">CLA-AA-H197</strain>
    </source>
</reference>
<dbReference type="InterPro" id="IPR050097">
    <property type="entry name" value="Ferredoxin-NADP_redctase_2"/>
</dbReference>
<accession>A0ABV1IHN6</accession>
<protein>
    <submittedName>
        <fullName evidence="8">FAD-dependent oxidoreductase</fullName>
    </submittedName>
</protein>
<evidence type="ECO:0000256" key="4">
    <source>
        <dbReference type="ARBA" id="ARBA00023157"/>
    </source>
</evidence>
<dbReference type="PRINTS" id="PR00469">
    <property type="entry name" value="PNDRDTASEII"/>
</dbReference>
<dbReference type="InterPro" id="IPR008255">
    <property type="entry name" value="Pyr_nucl-diS_OxRdtase_2_AS"/>
</dbReference>
<proteinExistence type="predicted"/>
<evidence type="ECO:0000256" key="2">
    <source>
        <dbReference type="ARBA" id="ARBA00022827"/>
    </source>
</evidence>
<evidence type="ECO:0000313" key="9">
    <source>
        <dbReference type="Proteomes" id="UP001478817"/>
    </source>
</evidence>
<evidence type="ECO:0000256" key="3">
    <source>
        <dbReference type="ARBA" id="ARBA00023002"/>
    </source>
</evidence>
<dbReference type="Gene3D" id="3.50.50.60">
    <property type="entry name" value="FAD/NAD(P)-binding domain"/>
    <property type="match status" value="2"/>
</dbReference>
<dbReference type="PROSITE" id="PS00573">
    <property type="entry name" value="PYRIDINE_REDOX_2"/>
    <property type="match status" value="1"/>
</dbReference>
<dbReference type="Pfam" id="PF07992">
    <property type="entry name" value="Pyr_redox_2"/>
    <property type="match status" value="1"/>
</dbReference>
<dbReference type="PANTHER" id="PTHR48105">
    <property type="entry name" value="THIOREDOXIN REDUCTASE 1-RELATED-RELATED"/>
    <property type="match status" value="1"/>
</dbReference>
<gene>
    <name evidence="8" type="ORF">AAAT05_08685</name>
</gene>
<comment type="caution">
    <text evidence="8">The sequence shown here is derived from an EMBL/GenBank/DDBJ whole genome shotgun (WGS) entry which is preliminary data.</text>
</comment>
<dbReference type="Proteomes" id="UP001478817">
    <property type="component" value="Unassembled WGS sequence"/>
</dbReference>
<evidence type="ECO:0000256" key="1">
    <source>
        <dbReference type="ARBA" id="ARBA00022630"/>
    </source>
</evidence>